<feature type="domain" description="KAP NTPase" evidence="1">
    <location>
        <begin position="19"/>
        <end position="206"/>
    </location>
</feature>
<dbReference type="Pfam" id="PF07693">
    <property type="entry name" value="KAP_NTPase"/>
    <property type="match status" value="1"/>
</dbReference>
<dbReference type="Proteomes" id="UP000238823">
    <property type="component" value="Unassembled WGS sequence"/>
</dbReference>
<dbReference type="AlphaFoldDB" id="A0A2S9Y098"/>
<evidence type="ECO:0000313" key="3">
    <source>
        <dbReference type="Proteomes" id="UP000238823"/>
    </source>
</evidence>
<accession>A0A2S9Y098</accession>
<dbReference type="InterPro" id="IPR011646">
    <property type="entry name" value="KAP_P-loop"/>
</dbReference>
<evidence type="ECO:0000313" key="2">
    <source>
        <dbReference type="EMBL" id="PRP98547.1"/>
    </source>
</evidence>
<dbReference type="SUPFAM" id="SSF52540">
    <property type="entry name" value="P-loop containing nucleoside triphosphate hydrolases"/>
    <property type="match status" value="1"/>
</dbReference>
<proteinExistence type="predicted"/>
<protein>
    <recommendedName>
        <fullName evidence="1">KAP NTPase domain-containing protein</fullName>
    </recommendedName>
</protein>
<comment type="caution">
    <text evidence="2">The sequence shown here is derived from an EMBL/GenBank/DDBJ whole genome shotgun (WGS) entry which is preliminary data.</text>
</comment>
<name>A0A2S9Y098_9BACT</name>
<dbReference type="InterPro" id="IPR027417">
    <property type="entry name" value="P-loop_NTPase"/>
</dbReference>
<evidence type="ECO:0000259" key="1">
    <source>
        <dbReference type="Pfam" id="PF07693"/>
    </source>
</evidence>
<dbReference type="EMBL" id="PVNL01000124">
    <property type="protein sequence ID" value="PRP98547.1"/>
    <property type="molecule type" value="Genomic_DNA"/>
</dbReference>
<reference evidence="2 3" key="1">
    <citation type="submission" date="2018-03" db="EMBL/GenBank/DDBJ databases">
        <title>Draft Genome Sequences of the Obligatory Marine Myxobacteria Enhygromyxa salina SWB007.</title>
        <authorList>
            <person name="Poehlein A."/>
            <person name="Moghaddam J.A."/>
            <person name="Harms H."/>
            <person name="Alanjari M."/>
            <person name="Koenig G.M."/>
            <person name="Daniel R."/>
            <person name="Schaeberle T.F."/>
        </authorList>
    </citation>
    <scope>NUCLEOTIDE SEQUENCE [LARGE SCALE GENOMIC DNA]</scope>
    <source>
        <strain evidence="2 3">SWB007</strain>
    </source>
</reference>
<organism evidence="2 3">
    <name type="scientific">Enhygromyxa salina</name>
    <dbReference type="NCBI Taxonomy" id="215803"/>
    <lineage>
        <taxon>Bacteria</taxon>
        <taxon>Pseudomonadati</taxon>
        <taxon>Myxococcota</taxon>
        <taxon>Polyangia</taxon>
        <taxon>Nannocystales</taxon>
        <taxon>Nannocystaceae</taxon>
        <taxon>Enhygromyxa</taxon>
    </lineage>
</organism>
<gene>
    <name evidence="2" type="ORF">ENSA7_64900</name>
</gene>
<sequence>MVHEVPNEHIRSYLDYYSTIAGPPGFAVLVNGQWGVGKTWFIKEKVIGNDHDDYLYVSLYGVSSEEEFFERALVQLNPWLENAGIAIAGRLVKALATMALSVSIGDGGKVGGRADAAAGLIADAKQRGIDSAIDRRILIVDDVERSLMAPRQLWGLVNGFVEQRGAKLLIVANDDEFADVDEFRRTKEKNIEMTLTVQPDVAGALDSFISGQPEAARALMISRKDDIARTFRASGYHNLRVLRFAVRNFVRIHGALSDEVRGNEAAIDSLVRTAFPLAFEVHTGALAGRLDVGVIRRLAGVRDDDDGGRGDIGEIEKKYGPAYPFTVPCPSLAWWSDLVFSGKLDAAKLNRSLEARFIDIENQPDWKRLANFAWLSDAQFEELLERTWNDLVAGDCREFGALLHVAGVRVWAVTKGFIEGDIDEVVALAKRGLDGLDEAAYLDLARCLARHDRILEAYDSIAYAGRDEAGFAAIQDHARTLAEEFVAARVKLEANRLWDRLQDGSCAAFCSALGVEPGALDPILLREDILCELDPREFADRVEGFDVQEQESLASALWARFHRRKSTREQEWLEAVLRELDGRPAKMQRHFSKQRLRRVLGED</sequence>